<accession>A0ABR1NT88</accession>
<dbReference type="EMBL" id="JAKNSF020000117">
    <property type="protein sequence ID" value="KAK7714504.1"/>
    <property type="molecule type" value="Genomic_DNA"/>
</dbReference>
<keyword evidence="3" id="KW-1185">Reference proteome</keyword>
<sequence length="326" mass="37336">MGSDQPHAALVSDPVSGKAQQKDEVPNGRKDPWLPRELFDKCVEPTTLTYLHVYLKSDRKPRRIWSYDKHSQCRCYIPHGLSVLRCGVEHEYRTGRIVTNKPLWFIEQALRNELSEVKKLDRENLSAVAKEALQNVSRFIVEQAVSLMQGKRHLGSNNFGGTEAETKSYQPTRPGLFFNCMFPLEGTTRVNRPENGYRTILVDVDLDLLFANCEVALQLLTRLSSQPWCSITEKESRLFRDLMSTETPAVDFARSLRFLRTDHKMPSFLSVAALAQNPVVGDEVKRKDNIRIFLDACNEHYELSPDALTEPHFSENDYVVDFQDCV</sequence>
<evidence type="ECO:0000313" key="2">
    <source>
        <dbReference type="EMBL" id="KAK7714504.1"/>
    </source>
</evidence>
<feature type="compositionally biased region" description="Basic and acidic residues" evidence="1">
    <location>
        <begin position="20"/>
        <end position="32"/>
    </location>
</feature>
<proteinExistence type="predicted"/>
<feature type="region of interest" description="Disordered" evidence="1">
    <location>
        <begin position="1"/>
        <end position="32"/>
    </location>
</feature>
<comment type="caution">
    <text evidence="2">The sequence shown here is derived from an EMBL/GenBank/DDBJ whole genome shotgun (WGS) entry which is preliminary data.</text>
</comment>
<name>A0ABR1NT88_DIAER</name>
<gene>
    <name evidence="2" type="ORF">SLS63_011756</name>
</gene>
<reference evidence="2 3" key="1">
    <citation type="submission" date="2024-02" db="EMBL/GenBank/DDBJ databases">
        <title>De novo assembly and annotation of 12 fungi associated with fruit tree decline syndrome in Ontario, Canada.</title>
        <authorList>
            <person name="Sulman M."/>
            <person name="Ellouze W."/>
            <person name="Ilyukhin E."/>
        </authorList>
    </citation>
    <scope>NUCLEOTIDE SEQUENCE [LARGE SCALE GENOMIC DNA]</scope>
    <source>
        <strain evidence="2 3">M169</strain>
    </source>
</reference>
<evidence type="ECO:0000256" key="1">
    <source>
        <dbReference type="SAM" id="MobiDB-lite"/>
    </source>
</evidence>
<protein>
    <submittedName>
        <fullName evidence="2">Uncharacterized protein</fullName>
    </submittedName>
</protein>
<evidence type="ECO:0000313" key="3">
    <source>
        <dbReference type="Proteomes" id="UP001430848"/>
    </source>
</evidence>
<dbReference type="Proteomes" id="UP001430848">
    <property type="component" value="Unassembled WGS sequence"/>
</dbReference>
<organism evidence="2 3">
    <name type="scientific">Diaporthe eres</name>
    <name type="common">Phomopsis oblonga</name>
    <dbReference type="NCBI Taxonomy" id="83184"/>
    <lineage>
        <taxon>Eukaryota</taxon>
        <taxon>Fungi</taxon>
        <taxon>Dikarya</taxon>
        <taxon>Ascomycota</taxon>
        <taxon>Pezizomycotina</taxon>
        <taxon>Sordariomycetes</taxon>
        <taxon>Sordariomycetidae</taxon>
        <taxon>Diaporthales</taxon>
        <taxon>Diaporthaceae</taxon>
        <taxon>Diaporthe</taxon>
        <taxon>Diaporthe eres species complex</taxon>
    </lineage>
</organism>